<feature type="transmembrane region" description="Helical" evidence="2">
    <location>
        <begin position="410"/>
        <end position="428"/>
    </location>
</feature>
<protein>
    <submittedName>
        <fullName evidence="4">DUF3367 domain-containing protein</fullName>
    </submittedName>
</protein>
<dbReference type="InterPro" id="IPR021798">
    <property type="entry name" value="AftD_N"/>
</dbReference>
<feature type="transmembrane region" description="Helical" evidence="2">
    <location>
        <begin position="142"/>
        <end position="175"/>
    </location>
</feature>
<feature type="transmembrane region" description="Helical" evidence="2">
    <location>
        <begin position="1339"/>
        <end position="1357"/>
    </location>
</feature>
<feature type="region of interest" description="Disordered" evidence="1">
    <location>
        <begin position="1"/>
        <end position="24"/>
    </location>
</feature>
<evidence type="ECO:0000256" key="1">
    <source>
        <dbReference type="SAM" id="MobiDB-lite"/>
    </source>
</evidence>
<feature type="region of interest" description="Disordered" evidence="1">
    <location>
        <begin position="682"/>
        <end position="714"/>
    </location>
</feature>
<keyword evidence="2" id="KW-0812">Transmembrane</keyword>
<feature type="compositionally biased region" description="Pro residues" evidence="1">
    <location>
        <begin position="1405"/>
        <end position="1424"/>
    </location>
</feature>
<comment type="caution">
    <text evidence="4">The sequence shown here is derived from an EMBL/GenBank/DDBJ whole genome shotgun (WGS) entry which is preliminary data.</text>
</comment>
<organism evidence="4 5">
    <name type="scientific">Streptomyces smyrnaeus</name>
    <dbReference type="NCBI Taxonomy" id="1387713"/>
    <lineage>
        <taxon>Bacteria</taxon>
        <taxon>Bacillati</taxon>
        <taxon>Actinomycetota</taxon>
        <taxon>Actinomycetes</taxon>
        <taxon>Kitasatosporales</taxon>
        <taxon>Streptomycetaceae</taxon>
        <taxon>Streptomyces</taxon>
    </lineage>
</organism>
<keyword evidence="2" id="KW-1133">Transmembrane helix</keyword>
<proteinExistence type="predicted"/>
<feature type="transmembrane region" description="Helical" evidence="2">
    <location>
        <begin position="297"/>
        <end position="320"/>
    </location>
</feature>
<feature type="transmembrane region" description="Helical" evidence="2">
    <location>
        <begin position="230"/>
        <end position="251"/>
    </location>
</feature>
<name>A0ABS3XTM2_9ACTN</name>
<dbReference type="Gene3D" id="2.60.120.260">
    <property type="entry name" value="Galactose-binding domain-like"/>
    <property type="match status" value="2"/>
</dbReference>
<keyword evidence="2" id="KW-0472">Membrane</keyword>
<reference evidence="4 5" key="1">
    <citation type="submission" date="2021-02" db="EMBL/GenBank/DDBJ databases">
        <title>Streptomyces spirodelae sp. nov., isolated from duckweed.</title>
        <authorList>
            <person name="Saimee Y."/>
            <person name="Duangmal K."/>
        </authorList>
    </citation>
    <scope>NUCLEOTIDE SEQUENCE [LARGE SCALE GENOMIC DNA]</scope>
    <source>
        <strain evidence="4 5">DSM 42105</strain>
    </source>
</reference>
<gene>
    <name evidence="4" type="ORF">JW613_10610</name>
</gene>
<feature type="compositionally biased region" description="Basic and acidic residues" evidence="1">
    <location>
        <begin position="1484"/>
        <end position="1518"/>
    </location>
</feature>
<feature type="domain" description="Alpha-(1-&gt;3)-arabinofuranosyltransferase N-terminal GT-C" evidence="3">
    <location>
        <begin position="38"/>
        <end position="691"/>
    </location>
</feature>
<feature type="region of interest" description="Disordered" evidence="1">
    <location>
        <begin position="1395"/>
        <end position="1518"/>
    </location>
</feature>
<dbReference type="GeneID" id="96259059"/>
<evidence type="ECO:0000256" key="2">
    <source>
        <dbReference type="SAM" id="Phobius"/>
    </source>
</evidence>
<dbReference type="SUPFAM" id="SSF49785">
    <property type="entry name" value="Galactose-binding domain-like"/>
    <property type="match status" value="1"/>
</dbReference>
<feature type="transmembrane region" description="Helical" evidence="2">
    <location>
        <begin position="1261"/>
        <end position="1283"/>
    </location>
</feature>
<evidence type="ECO:0000259" key="3">
    <source>
        <dbReference type="Pfam" id="PF11847"/>
    </source>
</evidence>
<dbReference type="RefSeq" id="WP_209210498.1">
    <property type="nucleotide sequence ID" value="NZ_JAFFZM010000005.1"/>
</dbReference>
<dbReference type="InterPro" id="IPR008979">
    <property type="entry name" value="Galactose-bd-like_sf"/>
</dbReference>
<feature type="transmembrane region" description="Helical" evidence="2">
    <location>
        <begin position="377"/>
        <end position="398"/>
    </location>
</feature>
<dbReference type="Proteomes" id="UP000721954">
    <property type="component" value="Unassembled WGS sequence"/>
</dbReference>
<evidence type="ECO:0000313" key="5">
    <source>
        <dbReference type="Proteomes" id="UP000721954"/>
    </source>
</evidence>
<feature type="transmembrane region" description="Helical" evidence="2">
    <location>
        <begin position="1304"/>
        <end position="1333"/>
    </location>
</feature>
<feature type="transmembrane region" description="Helical" evidence="2">
    <location>
        <begin position="195"/>
        <end position="218"/>
    </location>
</feature>
<feature type="region of interest" description="Disordered" evidence="1">
    <location>
        <begin position="1148"/>
        <end position="1191"/>
    </location>
</feature>
<keyword evidence="5" id="KW-1185">Reference proteome</keyword>
<feature type="compositionally biased region" description="Low complexity" evidence="1">
    <location>
        <begin position="1157"/>
        <end position="1183"/>
    </location>
</feature>
<dbReference type="EMBL" id="JAFFZM010000005">
    <property type="protein sequence ID" value="MBO8198753.1"/>
    <property type="molecule type" value="Genomic_DNA"/>
</dbReference>
<feature type="compositionally biased region" description="Pro residues" evidence="1">
    <location>
        <begin position="9"/>
        <end position="22"/>
    </location>
</feature>
<evidence type="ECO:0000313" key="4">
    <source>
        <dbReference type="EMBL" id="MBO8198753.1"/>
    </source>
</evidence>
<feature type="transmembrane region" description="Helical" evidence="2">
    <location>
        <begin position="332"/>
        <end position="357"/>
    </location>
</feature>
<dbReference type="Pfam" id="PF11847">
    <property type="entry name" value="GT-C_AftD"/>
    <property type="match status" value="1"/>
</dbReference>
<feature type="transmembrane region" description="Helical" evidence="2">
    <location>
        <begin position="1369"/>
        <end position="1389"/>
    </location>
</feature>
<accession>A0ABS3XTM2</accession>
<sequence length="1518" mass="160269">MTTTVQAPPQAPAPSPRPAPPPERPRGRRWLFGFWAVVLVAFLAKSPGKMTFETKLGVAADPWQFLGDLGQLWHDRGGFGGIADQYVGYLFPALPYYGLTDLLQIPTWLAERLWMSLIVSAAFWGALRLAERLGVGTSATRLPAAVVYALWPTYTIVIGSTSAAALPGAVLPWVLLPLTGTLVAPRVAAARSALAIPFMGGVNAASTLAALLPALLYVATRTGRTRRTLLAWWLPGVVLATIWWWVPLLLLGTYGEDFMPYVENAETTTGTMSATEMLRGSGNWTAYLNFGEPWLPAGWTVAAGWPAVLGGAFAAALGLAGLARRDLPERRWLLLTTVTVTGIMLAGYAGALGAPFAEQIQGWLDGWLRPFRNIYKFQPGLALALSFGLAHLTAVALSVRGTRALPGRRLLLWAATLAVLPGLCLPYVNGDILQPGAFDKLPKHWQQTADWLKKRSPHTRAYVTPATAHGIYSWGSPIDQPLDVLAESPWAQRDYVPFGTPGNRRATDAVEQALMSGGEVPGLADFLARAGLYDVVVRNDLDPDQLGYVPPQIVKRTLEASGYRKVKAFGPTLTGGRIPEDTPVQVAGFYPRQRAVEIYEPTDTARPKRVALKPVSRTAQVSGGPEALLPLAADERIKGRPTVLTGDNHPGLGTPSLQVKGDGLRRADTRFGLVNTNTSYTYTADERNHPDSLQQPGEKPKQILPIEGTRHQTTSVLRGAKSVTASSSGNWLFHLPQYEPVGAFDGNPDTAWAEGSAGEPEGQWIKAEFRGAVDIPRQIEVVPLPGDATRAAPTRVQVETDRGTASSFLRPTGERQKIKAPQGAARWLKLTITDAQPPRAGLSGAGFSEIDIPDVQVTRLLKLPTDSENARADSELVSLHRGDDPGGLSPVSSEVGLHRKFSTAARSDYDVRARALPVPGRELDRLLDEAAPGSRDRITASVDSTAKTGTSLSARNLVDGNLSTAWIAGDKPTIRLKWPEKREIGEIVLAPAGGISTAAEEVRISSPDGATTAEVDKNGQARFEPIETNRMTLTVTKTKPLTVHNPVADRKLQLPVGLNEVYLPALDDFRVPAPDADQKFELPCGKGPALAVDGTLHTTKASGKVRDLTERRPIDVELCAGEAKDGSLELDAGAHTVEAGDTGPLAITDVTLGSGDQGAAPKAAADGPAADDTRQSDAAQAADSGDRKSVARDWAGDERTVEVGDGPAAYLQTHENANDGWKATLNGKELRPLRLDGWQQGFLVPAGETGTVKLEYEPATWYTAGLVGGGLGIAALLCLAFIGARRGTPLGAGEDRDPVPAPGWVLGTAALTLVVALVAGPYALVVPALAVAARLRPGVLAPVALVAMAGAGVVAALGAGSTLADGRGAFGHTAQALALLALAAAVVTLPARHESAPAHAAEPGPWAPEPGPPSASAPPVPPHPQQSRQPQEQQHSAYGSEAATAQLPPVPPAPYGGHSPTLPDAPAAGGAGSPGGAPPGDPGQEPHTRPAHSPPDDQRHDPHQGHRPDPHEGEEPAP</sequence>
<feature type="compositionally biased region" description="Low complexity" evidence="1">
    <location>
        <begin position="1425"/>
        <end position="1437"/>
    </location>
</feature>